<name>A0A8R7Q8D6_TRIUA</name>
<evidence type="ECO:0000313" key="1">
    <source>
        <dbReference type="EnsemblPlants" id="TuG1812G0500000448.01.T01.cds439577"/>
    </source>
</evidence>
<accession>A0A8R7Q8D6</accession>
<dbReference type="AlphaFoldDB" id="A0A8R7Q8D6"/>
<protein>
    <submittedName>
        <fullName evidence="1">Uncharacterized protein</fullName>
    </submittedName>
</protein>
<dbReference type="EnsemblPlants" id="TuG1812G0500000448.01.T01">
    <property type="protein sequence ID" value="TuG1812G0500000448.01.T01.cds439577"/>
    <property type="gene ID" value="TuG1812G0500000448.01"/>
</dbReference>
<proteinExistence type="predicted"/>
<reference evidence="1" key="3">
    <citation type="submission" date="2022-06" db="UniProtKB">
        <authorList>
            <consortium name="EnsemblPlants"/>
        </authorList>
    </citation>
    <scope>IDENTIFICATION</scope>
</reference>
<dbReference type="Gramene" id="TuG1812G0500000448.01.T01">
    <property type="protein sequence ID" value="TuG1812G0500000448.01.T01.cds439577"/>
    <property type="gene ID" value="TuG1812G0500000448.01"/>
</dbReference>
<evidence type="ECO:0000313" key="2">
    <source>
        <dbReference type="Proteomes" id="UP000015106"/>
    </source>
</evidence>
<sequence length="110" mass="12380">MPGDSGRRSSCVPALTERSGRCSWSGSTALVLRRLRRRTRSCMSAERSLSFVRYVSCLLELGHPRLRTAKALDPFRQVAYCSSPSLQSRQFICKLPCHDAVEAHQNLLLE</sequence>
<reference evidence="2" key="1">
    <citation type="journal article" date="2013" name="Nature">
        <title>Draft genome of the wheat A-genome progenitor Triticum urartu.</title>
        <authorList>
            <person name="Ling H.Q."/>
            <person name="Zhao S."/>
            <person name="Liu D."/>
            <person name="Wang J."/>
            <person name="Sun H."/>
            <person name="Zhang C."/>
            <person name="Fan H."/>
            <person name="Li D."/>
            <person name="Dong L."/>
            <person name="Tao Y."/>
            <person name="Gao C."/>
            <person name="Wu H."/>
            <person name="Li Y."/>
            <person name="Cui Y."/>
            <person name="Guo X."/>
            <person name="Zheng S."/>
            <person name="Wang B."/>
            <person name="Yu K."/>
            <person name="Liang Q."/>
            <person name="Yang W."/>
            <person name="Lou X."/>
            <person name="Chen J."/>
            <person name="Feng M."/>
            <person name="Jian J."/>
            <person name="Zhang X."/>
            <person name="Luo G."/>
            <person name="Jiang Y."/>
            <person name="Liu J."/>
            <person name="Wang Z."/>
            <person name="Sha Y."/>
            <person name="Zhang B."/>
            <person name="Wu H."/>
            <person name="Tang D."/>
            <person name="Shen Q."/>
            <person name="Xue P."/>
            <person name="Zou S."/>
            <person name="Wang X."/>
            <person name="Liu X."/>
            <person name="Wang F."/>
            <person name="Yang Y."/>
            <person name="An X."/>
            <person name="Dong Z."/>
            <person name="Zhang K."/>
            <person name="Zhang X."/>
            <person name="Luo M.C."/>
            <person name="Dvorak J."/>
            <person name="Tong Y."/>
            <person name="Wang J."/>
            <person name="Yang H."/>
            <person name="Li Z."/>
            <person name="Wang D."/>
            <person name="Zhang A."/>
            <person name="Wang J."/>
        </authorList>
    </citation>
    <scope>NUCLEOTIDE SEQUENCE</scope>
    <source>
        <strain evidence="2">cv. G1812</strain>
    </source>
</reference>
<reference evidence="1" key="2">
    <citation type="submission" date="2018-03" db="EMBL/GenBank/DDBJ databases">
        <title>The Triticum urartu genome reveals the dynamic nature of wheat genome evolution.</title>
        <authorList>
            <person name="Ling H."/>
            <person name="Ma B."/>
            <person name="Shi X."/>
            <person name="Liu H."/>
            <person name="Dong L."/>
            <person name="Sun H."/>
            <person name="Cao Y."/>
            <person name="Gao Q."/>
            <person name="Zheng S."/>
            <person name="Li Y."/>
            <person name="Yu Y."/>
            <person name="Du H."/>
            <person name="Qi M."/>
            <person name="Li Y."/>
            <person name="Yu H."/>
            <person name="Cui Y."/>
            <person name="Wang N."/>
            <person name="Chen C."/>
            <person name="Wu H."/>
            <person name="Zhao Y."/>
            <person name="Zhang J."/>
            <person name="Li Y."/>
            <person name="Zhou W."/>
            <person name="Zhang B."/>
            <person name="Hu W."/>
            <person name="Eijk M."/>
            <person name="Tang J."/>
            <person name="Witsenboer H."/>
            <person name="Zhao S."/>
            <person name="Li Z."/>
            <person name="Zhang A."/>
            <person name="Wang D."/>
            <person name="Liang C."/>
        </authorList>
    </citation>
    <scope>NUCLEOTIDE SEQUENCE [LARGE SCALE GENOMIC DNA]</scope>
    <source>
        <strain evidence="1">cv. G1812</strain>
    </source>
</reference>
<organism evidence="1 2">
    <name type="scientific">Triticum urartu</name>
    <name type="common">Red wild einkorn</name>
    <name type="synonym">Crithodium urartu</name>
    <dbReference type="NCBI Taxonomy" id="4572"/>
    <lineage>
        <taxon>Eukaryota</taxon>
        <taxon>Viridiplantae</taxon>
        <taxon>Streptophyta</taxon>
        <taxon>Embryophyta</taxon>
        <taxon>Tracheophyta</taxon>
        <taxon>Spermatophyta</taxon>
        <taxon>Magnoliopsida</taxon>
        <taxon>Liliopsida</taxon>
        <taxon>Poales</taxon>
        <taxon>Poaceae</taxon>
        <taxon>BOP clade</taxon>
        <taxon>Pooideae</taxon>
        <taxon>Triticodae</taxon>
        <taxon>Triticeae</taxon>
        <taxon>Triticinae</taxon>
        <taxon>Triticum</taxon>
    </lineage>
</organism>
<dbReference type="Proteomes" id="UP000015106">
    <property type="component" value="Chromosome 5"/>
</dbReference>
<keyword evidence="2" id="KW-1185">Reference proteome</keyword>